<feature type="transmembrane region" description="Helical" evidence="8">
    <location>
        <begin position="30"/>
        <end position="55"/>
    </location>
</feature>
<keyword evidence="12" id="KW-1185">Reference proteome</keyword>
<evidence type="ECO:0000313" key="12">
    <source>
        <dbReference type="Proteomes" id="UP000000245"/>
    </source>
</evidence>
<feature type="transmembrane region" description="Helical" evidence="8">
    <location>
        <begin position="424"/>
        <end position="445"/>
    </location>
</feature>
<dbReference type="GO" id="GO:0005886">
    <property type="term" value="C:plasma membrane"/>
    <property type="evidence" value="ECO:0007669"/>
    <property type="project" value="UniProtKB-SubCell"/>
</dbReference>
<keyword evidence="4 8" id="KW-1133">Transmembrane helix</keyword>
<evidence type="ECO:0000256" key="4">
    <source>
        <dbReference type="ARBA" id="ARBA00022989"/>
    </source>
</evidence>
<evidence type="ECO:0000256" key="5">
    <source>
        <dbReference type="ARBA" id="ARBA00023002"/>
    </source>
</evidence>
<evidence type="ECO:0000256" key="3">
    <source>
        <dbReference type="ARBA" id="ARBA00022692"/>
    </source>
</evidence>
<evidence type="ECO:0000256" key="1">
    <source>
        <dbReference type="ARBA" id="ARBA00004651"/>
    </source>
</evidence>
<reference evidence="11 12" key="1">
    <citation type="submission" date="2007-05" db="EMBL/GenBank/DDBJ databases">
        <title>Complete sequence of chromosome of Acidiphilium cryptum JF-5.</title>
        <authorList>
            <consortium name="US DOE Joint Genome Institute"/>
            <person name="Copeland A."/>
            <person name="Lucas S."/>
            <person name="Lapidus A."/>
            <person name="Barry K."/>
            <person name="Detter J.C."/>
            <person name="Glavina del Rio T."/>
            <person name="Hammon N."/>
            <person name="Israni S."/>
            <person name="Dalin E."/>
            <person name="Tice H."/>
            <person name="Pitluck S."/>
            <person name="Sims D."/>
            <person name="Brettin T."/>
            <person name="Bruce D."/>
            <person name="Han C."/>
            <person name="Schmutz J."/>
            <person name="Larimer F."/>
            <person name="Land M."/>
            <person name="Hauser L."/>
            <person name="Kyrpides N."/>
            <person name="Kim E."/>
            <person name="Magnuson T."/>
            <person name="Richardson P."/>
        </authorList>
    </citation>
    <scope>NUCLEOTIDE SEQUENCE [LARGE SCALE GENOMIC DNA]</scope>
    <source>
        <strain evidence="11 12">JF-5</strain>
    </source>
</reference>
<keyword evidence="9" id="KW-0732">Signal</keyword>
<dbReference type="Proteomes" id="UP000000245">
    <property type="component" value="Chromosome"/>
</dbReference>
<dbReference type="PANTHER" id="PTHR42682">
    <property type="entry name" value="HYDROGENASE-4 COMPONENT F"/>
    <property type="match status" value="1"/>
</dbReference>
<dbReference type="GO" id="GO:0016491">
    <property type="term" value="F:oxidoreductase activity"/>
    <property type="evidence" value="ECO:0007669"/>
    <property type="project" value="UniProtKB-KW"/>
</dbReference>
<evidence type="ECO:0000256" key="6">
    <source>
        <dbReference type="ARBA" id="ARBA00023136"/>
    </source>
</evidence>
<dbReference type="PANTHER" id="PTHR42682:SF3">
    <property type="entry name" value="FORMATE HYDROGENLYASE SUBUNIT 3-RELATED"/>
    <property type="match status" value="1"/>
</dbReference>
<dbReference type="GO" id="GO:0008137">
    <property type="term" value="F:NADH dehydrogenase (ubiquinone) activity"/>
    <property type="evidence" value="ECO:0007669"/>
    <property type="project" value="InterPro"/>
</dbReference>
<feature type="transmembrane region" description="Helical" evidence="8">
    <location>
        <begin position="156"/>
        <end position="180"/>
    </location>
</feature>
<dbReference type="Pfam" id="PF00361">
    <property type="entry name" value="Proton_antipo_M"/>
    <property type="match status" value="1"/>
</dbReference>
<dbReference type="PRINTS" id="PR01437">
    <property type="entry name" value="NUOXDRDTASE4"/>
</dbReference>
<accession>A5FYC4</accession>
<feature type="transmembrane region" description="Helical" evidence="8">
    <location>
        <begin position="382"/>
        <end position="404"/>
    </location>
</feature>
<evidence type="ECO:0000256" key="7">
    <source>
        <dbReference type="RuleBase" id="RU000320"/>
    </source>
</evidence>
<evidence type="ECO:0000256" key="9">
    <source>
        <dbReference type="SAM" id="SignalP"/>
    </source>
</evidence>
<gene>
    <name evidence="11" type="ordered locus">Acry_1396</name>
</gene>
<dbReference type="HOGENOM" id="CLU_007100_8_1_5"/>
<evidence type="ECO:0000259" key="10">
    <source>
        <dbReference type="Pfam" id="PF00361"/>
    </source>
</evidence>
<feature type="signal peptide" evidence="9">
    <location>
        <begin position="1"/>
        <end position="20"/>
    </location>
</feature>
<evidence type="ECO:0000256" key="8">
    <source>
        <dbReference type="SAM" id="Phobius"/>
    </source>
</evidence>
<dbReference type="InterPro" id="IPR003918">
    <property type="entry name" value="NADH_UbQ_OxRdtase"/>
</dbReference>
<evidence type="ECO:0000313" key="11">
    <source>
        <dbReference type="EMBL" id="ABQ30606.1"/>
    </source>
</evidence>
<dbReference type="InterPro" id="IPR001750">
    <property type="entry name" value="ND/Mrp_TM"/>
</dbReference>
<feature type="transmembrane region" description="Helical" evidence="8">
    <location>
        <begin position="264"/>
        <end position="289"/>
    </location>
</feature>
<dbReference type="EC" id="1.6.99.5" evidence="11"/>
<comment type="subcellular location">
    <subcellularLocation>
        <location evidence="1">Cell membrane</location>
        <topology evidence="1">Multi-pass membrane protein</topology>
    </subcellularLocation>
    <subcellularLocation>
        <location evidence="7">Membrane</location>
        <topology evidence="7">Multi-pass membrane protein</topology>
    </subcellularLocation>
</comment>
<dbReference type="InterPro" id="IPR052175">
    <property type="entry name" value="ComplexI-like_HydComp"/>
</dbReference>
<dbReference type="KEGG" id="acr:Acry_1396"/>
<dbReference type="EMBL" id="CP000697">
    <property type="protein sequence ID" value="ABQ30606.1"/>
    <property type="molecule type" value="Genomic_DNA"/>
</dbReference>
<keyword evidence="5 11" id="KW-0560">Oxidoreductase</keyword>
<dbReference type="NCBIfam" id="NF005086">
    <property type="entry name" value="PRK06521.1"/>
    <property type="match status" value="1"/>
</dbReference>
<keyword evidence="3 7" id="KW-0812">Transmembrane</keyword>
<feature type="chain" id="PRO_5002683105" evidence="9">
    <location>
        <begin position="21"/>
        <end position="671"/>
    </location>
</feature>
<feature type="transmembrane region" description="Helical" evidence="8">
    <location>
        <begin position="466"/>
        <end position="489"/>
    </location>
</feature>
<feature type="transmembrane region" description="Helical" evidence="8">
    <location>
        <begin position="237"/>
        <end position="258"/>
    </location>
</feature>
<dbReference type="STRING" id="349163.Acry_1396"/>
<dbReference type="RefSeq" id="WP_011942210.1">
    <property type="nucleotide sequence ID" value="NC_009484.1"/>
</dbReference>
<feature type="transmembrane region" description="Helical" evidence="8">
    <location>
        <begin position="111"/>
        <end position="135"/>
    </location>
</feature>
<organism evidence="11 12">
    <name type="scientific">Acidiphilium cryptum (strain JF-5)</name>
    <dbReference type="NCBI Taxonomy" id="349163"/>
    <lineage>
        <taxon>Bacteria</taxon>
        <taxon>Pseudomonadati</taxon>
        <taxon>Pseudomonadota</taxon>
        <taxon>Alphaproteobacteria</taxon>
        <taxon>Acetobacterales</taxon>
        <taxon>Acidocellaceae</taxon>
        <taxon>Acidiphilium</taxon>
    </lineage>
</organism>
<sequence>MTAALLLCALAWLALGAAGAALSRRDAGRIVVYGGSLAVSLIALGVAFASLGGGAPGITLPLGLPGIGMRFAVDPLSAAFLVLVDLGGAAASLYALGYGRHEAEPWRVLPFYPVFLAAMNLVVIAADAYGFLLFWELMSLASWALVMADHTRAETRLAGFVYLLMASAGTLMLLLAFGLLAGPHGAYGFASIAAAHRAQWTGAVAMLLALLGAGSKAGLMPLHVWLPRAHPAAPSHVSALMSGVMTKVAVYAFIRIAFDLAGPAAWWWGLVVLAAGAVSAVLGVLQALLEDDVKTVLAYSTIENIGLIFAGLGLALAFRADGLALAASLALTAALFHAFNHMLFKSTLFFGAGAIQHGAGTRRLSELGGLIHRMQISAVPMLVAAMAIAALPPLNGFASEWLLLQAVLLSPSLPQFGLKLAVPAAGALLALAAAFASACLVRLYGMAYLGRPRSAAAASAHEADGISRAAMIGLASLCLVFGLMPALVLGHLAPVARELVGISLPGRPGWSALTLLPVPARQSSYDPLLIALFIALTGSLAALGLHRFGSRALRRAVPWGCGFLTEGRAALPAGTQYSPAGFSQPIRRVFATSLFRARDEVAMPPPGMAAPARFASRITDPAWDGGALALAALVNRAADRANRLQFLTIRRYLAMVFVTLLILLATVALWA</sequence>
<keyword evidence="2" id="KW-1003">Cell membrane</keyword>
<feature type="transmembrane region" description="Helical" evidence="8">
    <location>
        <begin position="652"/>
        <end position="670"/>
    </location>
</feature>
<dbReference type="eggNOG" id="COG0651">
    <property type="taxonomic scope" value="Bacteria"/>
</dbReference>
<feature type="transmembrane region" description="Helical" evidence="8">
    <location>
        <begin position="76"/>
        <end position="99"/>
    </location>
</feature>
<name>A5FYC4_ACICJ</name>
<feature type="transmembrane region" description="Helical" evidence="8">
    <location>
        <begin position="296"/>
        <end position="316"/>
    </location>
</feature>
<feature type="domain" description="NADH:quinone oxidoreductase/Mrp antiporter transmembrane" evidence="10">
    <location>
        <begin position="126"/>
        <end position="409"/>
    </location>
</feature>
<feature type="transmembrane region" description="Helical" evidence="8">
    <location>
        <begin position="200"/>
        <end position="225"/>
    </location>
</feature>
<dbReference type="AlphaFoldDB" id="A5FYC4"/>
<dbReference type="GO" id="GO:0042773">
    <property type="term" value="P:ATP synthesis coupled electron transport"/>
    <property type="evidence" value="ECO:0007669"/>
    <property type="project" value="InterPro"/>
</dbReference>
<feature type="transmembrane region" description="Helical" evidence="8">
    <location>
        <begin position="528"/>
        <end position="545"/>
    </location>
</feature>
<protein>
    <submittedName>
        <fullName evidence="11">NADH dehydrogenase (Quinone)</fullName>
        <ecNumber evidence="11">1.6.99.5</ecNumber>
    </submittedName>
</protein>
<proteinExistence type="predicted"/>
<evidence type="ECO:0000256" key="2">
    <source>
        <dbReference type="ARBA" id="ARBA00022475"/>
    </source>
</evidence>
<keyword evidence="6 8" id="KW-0472">Membrane</keyword>